<dbReference type="Proteomes" id="UP001212152">
    <property type="component" value="Unassembled WGS sequence"/>
</dbReference>
<keyword evidence="3 5" id="KW-0863">Zinc-finger</keyword>
<evidence type="ECO:0000256" key="6">
    <source>
        <dbReference type="SAM" id="MobiDB-lite"/>
    </source>
</evidence>
<sequence length="639" mass="71125">MAKVRHHEFEWNSMANWHYNVAAAAEHSSYPIPNPCPAAAHNDAAMQSPIAVESLALEQQHRMTTVDHAAMEQQILASEHAISQMADHSVVRNVAMFSAADHGFYMPTSDSEQQVSQYQQQQQQQDHHEMLMYLSKGQPSGFHGGTHPAPPTYMDLDVLGGQSSEMYGARSLGLDPMDFSSMDLTGTATAAEQNEHAMLADPTAFFEHNQHHHHHHHARQSDMLDMYENASVMSTCPSDRPAADGEDFFIHFDHQQYERHNQMATAAGDQFVFSALDCQGFSPMQQSLQQQQQQEVELDSHGVPVHLVSLADIETAPAPQPRPQRSDQLQVDRLSQLRNSKSYPPPLHFKSKKALENMGVQLAPEGVAPGDIQAASLSSMASPSSPAGSRLEYPTEDDGTDVKDESGSEYEPEQVRPVQPLSKYKLKEDIISWKLSTPVTEFDKLIFKPTTRDDDMESPVTPVSAALLPAKANNPSPRKKISESSLVTTATASSFGESIASAAEPGSTPRWDAATARCSDTQTVYLFVNETSKVADIPVPDDPETNPAAFASEDGFKCVCGKLFKKLYNLKNHYKMHAVDKPYICDICQRGFMRKHDLKRHATTHLQDFRPYECEDCHTPFTRLDALHRHIRARRCRAV</sequence>
<dbReference type="InterPro" id="IPR050329">
    <property type="entry name" value="GLI_C2H2-zinc-finger"/>
</dbReference>
<dbReference type="PANTHER" id="PTHR19818">
    <property type="entry name" value="ZINC FINGER PROTEIN ZIC AND GLI"/>
    <property type="match status" value="1"/>
</dbReference>
<feature type="domain" description="C2H2-type" evidence="7">
    <location>
        <begin position="612"/>
        <end position="632"/>
    </location>
</feature>
<evidence type="ECO:0000313" key="9">
    <source>
        <dbReference type="Proteomes" id="UP001212152"/>
    </source>
</evidence>
<feature type="region of interest" description="Disordered" evidence="6">
    <location>
        <begin position="376"/>
        <end position="416"/>
    </location>
</feature>
<keyword evidence="1" id="KW-0479">Metal-binding</keyword>
<feature type="domain" description="C2H2-type" evidence="7">
    <location>
        <begin position="556"/>
        <end position="582"/>
    </location>
</feature>
<dbReference type="GO" id="GO:0000981">
    <property type="term" value="F:DNA-binding transcription factor activity, RNA polymerase II-specific"/>
    <property type="evidence" value="ECO:0007669"/>
    <property type="project" value="TreeGrafter"/>
</dbReference>
<dbReference type="GO" id="GO:0008270">
    <property type="term" value="F:zinc ion binding"/>
    <property type="evidence" value="ECO:0007669"/>
    <property type="project" value="UniProtKB-KW"/>
</dbReference>
<dbReference type="AlphaFoldDB" id="A0AAD5TSM6"/>
<dbReference type="Pfam" id="PF00096">
    <property type="entry name" value="zf-C2H2"/>
    <property type="match status" value="2"/>
</dbReference>
<dbReference type="PANTHER" id="PTHR19818:SF139">
    <property type="entry name" value="PAIR-RULE PROTEIN ODD-PAIRED"/>
    <property type="match status" value="1"/>
</dbReference>
<dbReference type="GO" id="GO:0000978">
    <property type="term" value="F:RNA polymerase II cis-regulatory region sequence-specific DNA binding"/>
    <property type="evidence" value="ECO:0007669"/>
    <property type="project" value="TreeGrafter"/>
</dbReference>
<gene>
    <name evidence="8" type="ORF">HDU87_000271</name>
</gene>
<name>A0AAD5TSM6_9FUNG</name>
<feature type="compositionally biased region" description="Low complexity" evidence="6">
    <location>
        <begin position="376"/>
        <end position="389"/>
    </location>
</feature>
<feature type="domain" description="C2H2-type" evidence="7">
    <location>
        <begin position="583"/>
        <end position="610"/>
    </location>
</feature>
<evidence type="ECO:0000256" key="3">
    <source>
        <dbReference type="ARBA" id="ARBA00022771"/>
    </source>
</evidence>
<evidence type="ECO:0000256" key="4">
    <source>
        <dbReference type="ARBA" id="ARBA00022833"/>
    </source>
</evidence>
<dbReference type="InterPro" id="IPR036236">
    <property type="entry name" value="Znf_C2H2_sf"/>
</dbReference>
<keyword evidence="4" id="KW-0862">Zinc</keyword>
<dbReference type="SUPFAM" id="SSF57667">
    <property type="entry name" value="beta-beta-alpha zinc fingers"/>
    <property type="match status" value="2"/>
</dbReference>
<organism evidence="8 9">
    <name type="scientific">Geranomyces variabilis</name>
    <dbReference type="NCBI Taxonomy" id="109894"/>
    <lineage>
        <taxon>Eukaryota</taxon>
        <taxon>Fungi</taxon>
        <taxon>Fungi incertae sedis</taxon>
        <taxon>Chytridiomycota</taxon>
        <taxon>Chytridiomycota incertae sedis</taxon>
        <taxon>Chytridiomycetes</taxon>
        <taxon>Spizellomycetales</taxon>
        <taxon>Powellomycetaceae</taxon>
        <taxon>Geranomyces</taxon>
    </lineage>
</organism>
<keyword evidence="2" id="KW-0677">Repeat</keyword>
<evidence type="ECO:0000256" key="1">
    <source>
        <dbReference type="ARBA" id="ARBA00022723"/>
    </source>
</evidence>
<dbReference type="GO" id="GO:0045944">
    <property type="term" value="P:positive regulation of transcription by RNA polymerase II"/>
    <property type="evidence" value="ECO:0007669"/>
    <property type="project" value="UniProtKB-ARBA"/>
</dbReference>
<evidence type="ECO:0000256" key="5">
    <source>
        <dbReference type="PROSITE-ProRule" id="PRU00042"/>
    </source>
</evidence>
<dbReference type="SMART" id="SM00355">
    <property type="entry name" value="ZnF_C2H2"/>
    <property type="match status" value="3"/>
</dbReference>
<dbReference type="PROSITE" id="PS50157">
    <property type="entry name" value="ZINC_FINGER_C2H2_2"/>
    <property type="match status" value="3"/>
</dbReference>
<proteinExistence type="predicted"/>
<reference evidence="8" key="1">
    <citation type="submission" date="2020-05" db="EMBL/GenBank/DDBJ databases">
        <title>Phylogenomic resolution of chytrid fungi.</title>
        <authorList>
            <person name="Stajich J.E."/>
            <person name="Amses K."/>
            <person name="Simmons R."/>
            <person name="Seto K."/>
            <person name="Myers J."/>
            <person name="Bonds A."/>
            <person name="Quandt C.A."/>
            <person name="Barry K."/>
            <person name="Liu P."/>
            <person name="Grigoriev I."/>
            <person name="Longcore J.E."/>
            <person name="James T.Y."/>
        </authorList>
    </citation>
    <scope>NUCLEOTIDE SEQUENCE</scope>
    <source>
        <strain evidence="8">JEL0379</strain>
    </source>
</reference>
<dbReference type="PROSITE" id="PS00028">
    <property type="entry name" value="ZINC_FINGER_C2H2_1"/>
    <property type="match status" value="1"/>
</dbReference>
<dbReference type="EMBL" id="JADGJQ010000001">
    <property type="protein sequence ID" value="KAJ3185647.1"/>
    <property type="molecule type" value="Genomic_DNA"/>
</dbReference>
<evidence type="ECO:0000313" key="8">
    <source>
        <dbReference type="EMBL" id="KAJ3185647.1"/>
    </source>
</evidence>
<keyword evidence="9" id="KW-1185">Reference proteome</keyword>
<dbReference type="Gene3D" id="3.30.160.60">
    <property type="entry name" value="Classic Zinc Finger"/>
    <property type="match status" value="2"/>
</dbReference>
<dbReference type="FunFam" id="3.30.160.60:FF:000446">
    <property type="entry name" value="Zinc finger protein"/>
    <property type="match status" value="1"/>
</dbReference>
<protein>
    <recommendedName>
        <fullName evidence="7">C2H2-type domain-containing protein</fullName>
    </recommendedName>
</protein>
<dbReference type="InterPro" id="IPR013087">
    <property type="entry name" value="Znf_C2H2_type"/>
</dbReference>
<evidence type="ECO:0000256" key="2">
    <source>
        <dbReference type="ARBA" id="ARBA00022737"/>
    </source>
</evidence>
<evidence type="ECO:0000259" key="7">
    <source>
        <dbReference type="PROSITE" id="PS50157"/>
    </source>
</evidence>
<dbReference type="GO" id="GO:0005634">
    <property type="term" value="C:nucleus"/>
    <property type="evidence" value="ECO:0007669"/>
    <property type="project" value="UniProtKB-ARBA"/>
</dbReference>
<comment type="caution">
    <text evidence="8">The sequence shown here is derived from an EMBL/GenBank/DDBJ whole genome shotgun (WGS) entry which is preliminary data.</text>
</comment>
<accession>A0AAD5TSM6</accession>